<gene>
    <name evidence="8" type="primary">YSL7</name>
    <name evidence="8" type="ORF">MA16_Dca011034</name>
</gene>
<reference evidence="8 9" key="1">
    <citation type="journal article" date="2016" name="Sci. Rep.">
        <title>The Dendrobium catenatum Lindl. genome sequence provides insights into polysaccharide synthase, floral development and adaptive evolution.</title>
        <authorList>
            <person name="Zhang G.Q."/>
            <person name="Xu Q."/>
            <person name="Bian C."/>
            <person name="Tsai W.C."/>
            <person name="Yeh C.M."/>
            <person name="Liu K.W."/>
            <person name="Yoshida K."/>
            <person name="Zhang L.S."/>
            <person name="Chang S.B."/>
            <person name="Chen F."/>
            <person name="Shi Y."/>
            <person name="Su Y.Y."/>
            <person name="Zhang Y.Q."/>
            <person name="Chen L.J."/>
            <person name="Yin Y."/>
            <person name="Lin M."/>
            <person name="Huang H."/>
            <person name="Deng H."/>
            <person name="Wang Z.W."/>
            <person name="Zhu S.L."/>
            <person name="Zhao X."/>
            <person name="Deng C."/>
            <person name="Niu S.C."/>
            <person name="Huang J."/>
            <person name="Wang M."/>
            <person name="Liu G.H."/>
            <person name="Yang H.J."/>
            <person name="Xiao X.J."/>
            <person name="Hsiao Y.Y."/>
            <person name="Wu W.L."/>
            <person name="Chen Y.Y."/>
            <person name="Mitsuda N."/>
            <person name="Ohme-Takagi M."/>
            <person name="Luo Y.B."/>
            <person name="Van de Peer Y."/>
            <person name="Liu Z.J."/>
        </authorList>
    </citation>
    <scope>NUCLEOTIDE SEQUENCE [LARGE SCALE GENOMIC DNA]</scope>
    <source>
        <tissue evidence="8">The whole plant</tissue>
    </source>
</reference>
<dbReference type="Proteomes" id="UP000233837">
    <property type="component" value="Unassembled WGS sequence"/>
</dbReference>
<dbReference type="InterPro" id="IPR004813">
    <property type="entry name" value="OPT"/>
</dbReference>
<keyword evidence="6 7" id="KW-0472">Membrane</keyword>
<dbReference type="Pfam" id="PF03169">
    <property type="entry name" value="OPT"/>
    <property type="match status" value="1"/>
</dbReference>
<evidence type="ECO:0000256" key="6">
    <source>
        <dbReference type="ARBA" id="ARBA00023136"/>
    </source>
</evidence>
<feature type="transmembrane region" description="Helical" evidence="7">
    <location>
        <begin position="98"/>
        <end position="115"/>
    </location>
</feature>
<evidence type="ECO:0000256" key="1">
    <source>
        <dbReference type="ARBA" id="ARBA00004141"/>
    </source>
</evidence>
<dbReference type="PANTHER" id="PTHR31645:SF76">
    <property type="entry name" value="METAL-NICOTIANAMINE TRANSPORTER YSL8-RELATED"/>
    <property type="match status" value="1"/>
</dbReference>
<organism evidence="8 9">
    <name type="scientific">Dendrobium catenatum</name>
    <dbReference type="NCBI Taxonomy" id="906689"/>
    <lineage>
        <taxon>Eukaryota</taxon>
        <taxon>Viridiplantae</taxon>
        <taxon>Streptophyta</taxon>
        <taxon>Embryophyta</taxon>
        <taxon>Tracheophyta</taxon>
        <taxon>Spermatophyta</taxon>
        <taxon>Magnoliopsida</taxon>
        <taxon>Liliopsida</taxon>
        <taxon>Asparagales</taxon>
        <taxon>Orchidaceae</taxon>
        <taxon>Epidendroideae</taxon>
        <taxon>Malaxideae</taxon>
        <taxon>Dendrobiinae</taxon>
        <taxon>Dendrobium</taxon>
    </lineage>
</organism>
<reference evidence="8 9" key="2">
    <citation type="journal article" date="2017" name="Nature">
        <title>The Apostasia genome and the evolution of orchids.</title>
        <authorList>
            <person name="Zhang G.Q."/>
            <person name="Liu K.W."/>
            <person name="Li Z."/>
            <person name="Lohaus R."/>
            <person name="Hsiao Y.Y."/>
            <person name="Niu S.C."/>
            <person name="Wang J.Y."/>
            <person name="Lin Y.C."/>
            <person name="Xu Q."/>
            <person name="Chen L.J."/>
            <person name="Yoshida K."/>
            <person name="Fujiwara S."/>
            <person name="Wang Z.W."/>
            <person name="Zhang Y.Q."/>
            <person name="Mitsuda N."/>
            <person name="Wang M."/>
            <person name="Liu G.H."/>
            <person name="Pecoraro L."/>
            <person name="Huang H.X."/>
            <person name="Xiao X.J."/>
            <person name="Lin M."/>
            <person name="Wu X.Y."/>
            <person name="Wu W.L."/>
            <person name="Chen Y.Y."/>
            <person name="Chang S.B."/>
            <person name="Sakamoto S."/>
            <person name="Ohme-Takagi M."/>
            <person name="Yagi M."/>
            <person name="Zeng S.J."/>
            <person name="Shen C.Y."/>
            <person name="Yeh C.M."/>
            <person name="Luo Y.B."/>
            <person name="Tsai W.C."/>
            <person name="Van de Peer Y."/>
            <person name="Liu Z.J."/>
        </authorList>
    </citation>
    <scope>NUCLEOTIDE SEQUENCE [LARGE SCALE GENOMIC DNA]</scope>
    <source>
        <tissue evidence="8">The whole plant</tissue>
    </source>
</reference>
<dbReference type="STRING" id="906689.A0A2I0WCF8"/>
<dbReference type="PANTHER" id="PTHR31645">
    <property type="entry name" value="OLIGOPEPTIDE TRANSPORTER YGL114W-RELATED"/>
    <property type="match status" value="1"/>
</dbReference>
<keyword evidence="3" id="KW-0813">Transport</keyword>
<evidence type="ECO:0000256" key="4">
    <source>
        <dbReference type="ARBA" id="ARBA00022692"/>
    </source>
</evidence>
<evidence type="ECO:0000313" key="9">
    <source>
        <dbReference type="Proteomes" id="UP000233837"/>
    </source>
</evidence>
<dbReference type="GO" id="GO:0035673">
    <property type="term" value="F:oligopeptide transmembrane transporter activity"/>
    <property type="evidence" value="ECO:0007669"/>
    <property type="project" value="InterPro"/>
</dbReference>
<keyword evidence="5 7" id="KW-1133">Transmembrane helix</keyword>
<dbReference type="EMBL" id="KZ502753">
    <property type="protein sequence ID" value="PKU73344.1"/>
    <property type="molecule type" value="Genomic_DNA"/>
</dbReference>
<name>A0A2I0WCF8_9ASPA</name>
<accession>A0A2I0WCF8</accession>
<dbReference type="GO" id="GO:0016020">
    <property type="term" value="C:membrane"/>
    <property type="evidence" value="ECO:0007669"/>
    <property type="project" value="UniProtKB-SubCell"/>
</dbReference>
<evidence type="ECO:0000256" key="5">
    <source>
        <dbReference type="ARBA" id="ARBA00022989"/>
    </source>
</evidence>
<feature type="transmembrane region" description="Helical" evidence="7">
    <location>
        <begin position="135"/>
        <end position="157"/>
    </location>
</feature>
<evidence type="ECO:0000256" key="2">
    <source>
        <dbReference type="ARBA" id="ARBA00010276"/>
    </source>
</evidence>
<comment type="subcellular location">
    <subcellularLocation>
        <location evidence="1">Membrane</location>
        <topology evidence="1">Multi-pass membrane protein</topology>
    </subcellularLocation>
</comment>
<evidence type="ECO:0000313" key="8">
    <source>
        <dbReference type="EMBL" id="PKU73344.1"/>
    </source>
</evidence>
<sequence>MASTLPLTENDFPAIDARISYDEQRRIELFLKDQIPKKVAFVGYLIVAIHVHQPSYWNCYGMCDYTLCLLASLQGFHISRRARNKISDTLRSGLPQHGNTWGYIFFVGAILINMLRDAVRKKWAQYIPLPMAMEIPFYIGPYFAIYMCMGSLILFIWERLDKLKANAFASTVASSLICGDGIWTLPQSILALAKVKPPICMKFLSRKTNDKFDAFIVTLS</sequence>
<comment type="similarity">
    <text evidence="2">Belongs to the YSL (TC 2.A.67.2) family.</text>
</comment>
<protein>
    <submittedName>
        <fullName evidence="8">Putative metal-nicotianamine transporter YSL7</fullName>
    </submittedName>
</protein>
<evidence type="ECO:0000256" key="7">
    <source>
        <dbReference type="SAM" id="Phobius"/>
    </source>
</evidence>
<keyword evidence="4 7" id="KW-0812">Transmembrane</keyword>
<keyword evidence="9" id="KW-1185">Reference proteome</keyword>
<dbReference type="InterPro" id="IPR045035">
    <property type="entry name" value="YSL-like"/>
</dbReference>
<evidence type="ECO:0000256" key="3">
    <source>
        <dbReference type="ARBA" id="ARBA00022448"/>
    </source>
</evidence>
<dbReference type="AlphaFoldDB" id="A0A2I0WCF8"/>
<proteinExistence type="inferred from homology"/>